<accession>A0AAD9RFL1</accession>
<sequence>MWGRISVFFLFQRRLFPLKSLRERCPITVTVLGYSTRGRGWVSHPFLWSVPQCWWLGGVWVSHPFLWSVPQCWWLGGVWVSHSS</sequence>
<dbReference type="AlphaFoldDB" id="A0AAD9RFL1"/>
<comment type="caution">
    <text evidence="1">The sequence shown here is derived from an EMBL/GenBank/DDBJ whole genome shotgun (WGS) entry which is preliminary data.</text>
</comment>
<protein>
    <submittedName>
        <fullName evidence="1">Uncharacterized protein</fullName>
    </submittedName>
</protein>
<dbReference type="EMBL" id="JAIFRP010000250">
    <property type="protein sequence ID" value="KAK2578530.1"/>
    <property type="molecule type" value="Genomic_DNA"/>
</dbReference>
<reference evidence="1" key="1">
    <citation type="submission" date="2021-08" db="EMBL/GenBank/DDBJ databases">
        <authorList>
            <person name="Misof B."/>
            <person name="Oliver O."/>
            <person name="Podsiadlowski L."/>
            <person name="Donath A."/>
            <person name="Peters R."/>
            <person name="Mayer C."/>
            <person name="Rust J."/>
            <person name="Gunkel S."/>
            <person name="Lesny P."/>
            <person name="Martin S."/>
            <person name="Oeyen J.P."/>
            <person name="Petersen M."/>
            <person name="Panagiotis P."/>
            <person name="Wilbrandt J."/>
            <person name="Tanja T."/>
        </authorList>
    </citation>
    <scope>NUCLEOTIDE SEQUENCE</scope>
    <source>
        <strain evidence="1">GBR_01_08_01A</strain>
        <tissue evidence="1">Thorax + abdomen</tissue>
    </source>
</reference>
<organism evidence="1 2">
    <name type="scientific">Odynerus spinipes</name>
    <dbReference type="NCBI Taxonomy" id="1348599"/>
    <lineage>
        <taxon>Eukaryota</taxon>
        <taxon>Metazoa</taxon>
        <taxon>Ecdysozoa</taxon>
        <taxon>Arthropoda</taxon>
        <taxon>Hexapoda</taxon>
        <taxon>Insecta</taxon>
        <taxon>Pterygota</taxon>
        <taxon>Neoptera</taxon>
        <taxon>Endopterygota</taxon>
        <taxon>Hymenoptera</taxon>
        <taxon>Apocrita</taxon>
        <taxon>Aculeata</taxon>
        <taxon>Vespoidea</taxon>
        <taxon>Vespidae</taxon>
        <taxon>Eumeninae</taxon>
        <taxon>Odynerus</taxon>
    </lineage>
</organism>
<name>A0AAD9RFL1_9HYME</name>
<evidence type="ECO:0000313" key="2">
    <source>
        <dbReference type="Proteomes" id="UP001258017"/>
    </source>
</evidence>
<keyword evidence="2" id="KW-1185">Reference proteome</keyword>
<proteinExistence type="predicted"/>
<reference evidence="1" key="2">
    <citation type="journal article" date="2023" name="Commun. Biol.">
        <title>Intrasexual cuticular hydrocarbon dimorphism in a wasp sheds light on hydrocarbon biosynthesis genes in Hymenoptera.</title>
        <authorList>
            <person name="Moris V.C."/>
            <person name="Podsiadlowski L."/>
            <person name="Martin S."/>
            <person name="Oeyen J.P."/>
            <person name="Donath A."/>
            <person name="Petersen M."/>
            <person name="Wilbrandt J."/>
            <person name="Misof B."/>
            <person name="Liedtke D."/>
            <person name="Thamm M."/>
            <person name="Scheiner R."/>
            <person name="Schmitt T."/>
            <person name="Niehuis O."/>
        </authorList>
    </citation>
    <scope>NUCLEOTIDE SEQUENCE</scope>
    <source>
        <strain evidence="1">GBR_01_08_01A</strain>
    </source>
</reference>
<gene>
    <name evidence="1" type="ORF">KPH14_012749</name>
</gene>
<evidence type="ECO:0000313" key="1">
    <source>
        <dbReference type="EMBL" id="KAK2578530.1"/>
    </source>
</evidence>
<dbReference type="Proteomes" id="UP001258017">
    <property type="component" value="Unassembled WGS sequence"/>
</dbReference>